<dbReference type="EMBL" id="CADILN010000010">
    <property type="protein sequence ID" value="CAB4051810.1"/>
    <property type="molecule type" value="Genomic_DNA"/>
</dbReference>
<evidence type="ECO:0000256" key="1">
    <source>
        <dbReference type="ARBA" id="ARBA00009244"/>
    </source>
</evidence>
<feature type="domain" description="Semialdehyde dehydrogenase NAD-binding" evidence="7">
    <location>
        <begin position="7"/>
        <end position="120"/>
    </location>
</feature>
<evidence type="ECO:0000256" key="3">
    <source>
        <dbReference type="ARBA" id="ARBA00022857"/>
    </source>
</evidence>
<sequence length="294" mass="30602">MSNSRTNVAIIGSGTIGTDLMCKVLVSESLNLAFVAGRDPNSRGLAVAKERGVETSADGINFLKAHRNAYDIVFDATSAHAHVDHNTVFSACGKFAIDLTPAAIGMACVPSVNLTDVAGQQNVSLVTCGGQASLPLAHALRHATEQIDYLEVVSTIAAASAGTATRENINNYLTTTERALSLFSGANKVKAILNINPAEPGVMMQTTIYAYAKCGDFSEIEGAISKAAASVQEYVPGFQIALAPIMDAGRITVSVKVQGSGHHLPSYAGNLDIINCAAVAVAAHSGRLTRSRQS</sequence>
<dbReference type="HAMAP" id="MF_01657">
    <property type="entry name" value="Ac_ald_DH_ac"/>
    <property type="match status" value="1"/>
</dbReference>
<organism evidence="8 9">
    <name type="scientific">Paraburkholderia phenoliruptrix</name>
    <dbReference type="NCBI Taxonomy" id="252970"/>
    <lineage>
        <taxon>Bacteria</taxon>
        <taxon>Pseudomonadati</taxon>
        <taxon>Pseudomonadota</taxon>
        <taxon>Betaproteobacteria</taxon>
        <taxon>Burkholderiales</taxon>
        <taxon>Burkholderiaceae</taxon>
        <taxon>Paraburkholderia</taxon>
    </lineage>
</organism>
<dbReference type="Pfam" id="PF01488">
    <property type="entry name" value="Shikimate_DH"/>
    <property type="match status" value="1"/>
</dbReference>
<evidence type="ECO:0000256" key="6">
    <source>
        <dbReference type="HAMAP-Rule" id="MF_01657"/>
    </source>
</evidence>
<keyword evidence="3" id="KW-0521">NADP</keyword>
<dbReference type="RefSeq" id="WP_015004587.1">
    <property type="nucleotide sequence ID" value="NZ_CADILN010000010.1"/>
</dbReference>
<keyword evidence="2 6" id="KW-0058">Aromatic hydrocarbons catabolism</keyword>
<protein>
    <recommendedName>
        <fullName evidence="6">Acetaldehyde dehydrogenase</fullName>
        <ecNumber evidence="6">1.2.1.10</ecNumber>
    </recommendedName>
    <alternativeName>
        <fullName evidence="6">Acetaldehyde dehydrogenase [acetylating]</fullName>
    </alternativeName>
</protein>
<dbReference type="EC" id="1.2.1.10" evidence="6"/>
<accession>A0A6J5KD18</accession>
<feature type="binding site" evidence="6">
    <location>
        <position position="270"/>
    </location>
    <ligand>
        <name>NAD(+)</name>
        <dbReference type="ChEBI" id="CHEBI:57540"/>
    </ligand>
</feature>
<dbReference type="AlphaFoldDB" id="A0A6J5KD18"/>
<dbReference type="Gene3D" id="3.30.360.10">
    <property type="entry name" value="Dihydrodipicolinate Reductase, domain 2"/>
    <property type="match status" value="1"/>
</dbReference>
<dbReference type="InterPro" id="IPR000534">
    <property type="entry name" value="Semialdehyde_DH_NAD-bd"/>
</dbReference>
<comment type="caution">
    <text evidence="6">Lacks conserved residue(s) required for the propagation of feature annotation.</text>
</comment>
<name>A0A6J5KD18_9BURK</name>
<keyword evidence="5 6" id="KW-0520">NAD</keyword>
<evidence type="ECO:0000256" key="4">
    <source>
        <dbReference type="ARBA" id="ARBA00023002"/>
    </source>
</evidence>
<dbReference type="GeneID" id="27801671"/>
<dbReference type="SUPFAM" id="SSF55347">
    <property type="entry name" value="Glyceraldehyde-3-phosphate dehydrogenase-like, C-terminal domain"/>
    <property type="match status" value="1"/>
</dbReference>
<dbReference type="InterPro" id="IPR036291">
    <property type="entry name" value="NAD(P)-bd_dom_sf"/>
</dbReference>
<evidence type="ECO:0000259" key="7">
    <source>
        <dbReference type="SMART" id="SM00859"/>
    </source>
</evidence>
<comment type="catalytic activity">
    <reaction evidence="6">
        <text>acetaldehyde + NAD(+) + CoA = acetyl-CoA + NADH + H(+)</text>
        <dbReference type="Rhea" id="RHEA:23288"/>
        <dbReference type="ChEBI" id="CHEBI:15343"/>
        <dbReference type="ChEBI" id="CHEBI:15378"/>
        <dbReference type="ChEBI" id="CHEBI:57287"/>
        <dbReference type="ChEBI" id="CHEBI:57288"/>
        <dbReference type="ChEBI" id="CHEBI:57540"/>
        <dbReference type="ChEBI" id="CHEBI:57945"/>
        <dbReference type="EC" id="1.2.1.10"/>
    </reaction>
</comment>
<dbReference type="Gene3D" id="3.40.50.720">
    <property type="entry name" value="NAD(P)-binding Rossmann-like Domain"/>
    <property type="match status" value="1"/>
</dbReference>
<gene>
    <name evidence="8" type="primary">bphJ</name>
    <name evidence="8" type="ORF">LMG9964_05489</name>
</gene>
<dbReference type="InterPro" id="IPR015426">
    <property type="entry name" value="Acetylaldehyde_DH_C"/>
</dbReference>
<dbReference type="SMART" id="SM00859">
    <property type="entry name" value="Semialdhyde_dh"/>
    <property type="match status" value="1"/>
</dbReference>
<evidence type="ECO:0000256" key="5">
    <source>
        <dbReference type="ARBA" id="ARBA00023027"/>
    </source>
</evidence>
<comment type="similarity">
    <text evidence="1 6">Belongs to the acetaldehyde dehydrogenase family.</text>
</comment>
<dbReference type="SUPFAM" id="SSF51735">
    <property type="entry name" value="NAD(P)-binding Rossmann-fold domains"/>
    <property type="match status" value="1"/>
</dbReference>
<dbReference type="InterPro" id="IPR003361">
    <property type="entry name" value="Acetaldehyde_dehydrogenase"/>
</dbReference>
<dbReference type="GO" id="GO:0051287">
    <property type="term" value="F:NAD binding"/>
    <property type="evidence" value="ECO:0007669"/>
    <property type="project" value="UniProtKB-UniRule"/>
</dbReference>
<proteinExistence type="inferred from homology"/>
<dbReference type="PIRSF" id="PIRSF015689">
    <property type="entry name" value="Actaldh_dh_actl"/>
    <property type="match status" value="1"/>
</dbReference>
<evidence type="ECO:0000256" key="2">
    <source>
        <dbReference type="ARBA" id="ARBA00022797"/>
    </source>
</evidence>
<dbReference type="NCBIfam" id="TIGR03215">
    <property type="entry name" value="ac_ald_DH_ac"/>
    <property type="match status" value="1"/>
</dbReference>
<reference evidence="8 9" key="1">
    <citation type="submission" date="2020-04" db="EMBL/GenBank/DDBJ databases">
        <authorList>
            <person name="De Canck E."/>
        </authorList>
    </citation>
    <scope>NUCLEOTIDE SEQUENCE [LARGE SCALE GENOMIC DNA]</scope>
    <source>
        <strain evidence="8 9">LMG 9964</strain>
    </source>
</reference>
<dbReference type="InterPro" id="IPR006151">
    <property type="entry name" value="Shikm_DH/Glu-tRNA_Rdtase"/>
</dbReference>
<dbReference type="CDD" id="cd23933">
    <property type="entry name" value="ALDH_C"/>
    <property type="match status" value="1"/>
</dbReference>
<dbReference type="Pfam" id="PF09290">
    <property type="entry name" value="AcetDehyd-dimer"/>
    <property type="match status" value="1"/>
</dbReference>
<evidence type="ECO:0000313" key="8">
    <source>
        <dbReference type="EMBL" id="CAB4051810.1"/>
    </source>
</evidence>
<keyword evidence="4 6" id="KW-0560">Oxidoreductase</keyword>
<evidence type="ECO:0000313" key="9">
    <source>
        <dbReference type="Proteomes" id="UP000494102"/>
    </source>
</evidence>
<dbReference type="Proteomes" id="UP000494102">
    <property type="component" value="Unassembled WGS sequence"/>
</dbReference>
<feature type="active site" description="Acyl-thioester intermediate" evidence="6">
    <location>
        <position position="128"/>
    </location>
</feature>
<dbReference type="GO" id="GO:0008774">
    <property type="term" value="F:acetaldehyde dehydrogenase (acetylating) activity"/>
    <property type="evidence" value="ECO:0007669"/>
    <property type="project" value="UniProtKB-UniRule"/>
</dbReference>
<dbReference type="NCBIfam" id="NF006157">
    <property type="entry name" value="PRK08300.1"/>
    <property type="match status" value="1"/>
</dbReference>